<evidence type="ECO:0000313" key="2">
    <source>
        <dbReference type="Proteomes" id="UP001412067"/>
    </source>
</evidence>
<dbReference type="SUPFAM" id="SSF53335">
    <property type="entry name" value="S-adenosyl-L-methionine-dependent methyltransferases"/>
    <property type="match status" value="1"/>
</dbReference>
<sequence length="240" mass="26950">MKWRRCPDSDSLLLSYASTTLRRRRSPRSSYYSGAVITSSSASHHTPPLKFQSPLFLRPLSHSVSPSALLSFRRWAESLARSSAADLTFDGGPSSSELIREISWLLQDATSQDGDTFLLRTDLEDLYRLWRQRIEERRPFQYIVGCQHWRDLVLAVSEGVLIPRPETEEIVNLAARVEGLQDGMWADLGTGSGAIAIAIARMLGENGKVVAADLSEMAVEVAQFNVGRYKLEVCCRYYSF</sequence>
<dbReference type="Proteomes" id="UP001412067">
    <property type="component" value="Unassembled WGS sequence"/>
</dbReference>
<accession>A0ABR2MC62</accession>
<proteinExistence type="predicted"/>
<dbReference type="InterPro" id="IPR052663">
    <property type="entry name" value="RF_glutamine_MTase_cyano"/>
</dbReference>
<dbReference type="PANTHER" id="PTHR47441:SF3">
    <property type="entry name" value="RELEASE FACTOR GLUTAMINE METHYLTRANSFERASE"/>
    <property type="match status" value="1"/>
</dbReference>
<protein>
    <recommendedName>
        <fullName evidence="3">Release factor glutamine methyltransferase</fullName>
    </recommendedName>
</protein>
<gene>
    <name evidence="1" type="ORF">KSP40_PGU018716</name>
</gene>
<keyword evidence="2" id="KW-1185">Reference proteome</keyword>
<evidence type="ECO:0008006" key="3">
    <source>
        <dbReference type="Google" id="ProtNLM"/>
    </source>
</evidence>
<comment type="caution">
    <text evidence="1">The sequence shown here is derived from an EMBL/GenBank/DDBJ whole genome shotgun (WGS) entry which is preliminary data.</text>
</comment>
<dbReference type="EMBL" id="JBBWWR010000009">
    <property type="protein sequence ID" value="KAK8961772.1"/>
    <property type="molecule type" value="Genomic_DNA"/>
</dbReference>
<dbReference type="PANTHER" id="PTHR47441">
    <property type="match status" value="1"/>
</dbReference>
<reference evidence="1 2" key="1">
    <citation type="journal article" date="2022" name="Nat. Plants">
        <title>Genomes of leafy and leafless Platanthera orchids illuminate the evolution of mycoheterotrophy.</title>
        <authorList>
            <person name="Li M.H."/>
            <person name="Liu K.W."/>
            <person name="Li Z."/>
            <person name="Lu H.C."/>
            <person name="Ye Q.L."/>
            <person name="Zhang D."/>
            <person name="Wang J.Y."/>
            <person name="Li Y.F."/>
            <person name="Zhong Z.M."/>
            <person name="Liu X."/>
            <person name="Yu X."/>
            <person name="Liu D.K."/>
            <person name="Tu X.D."/>
            <person name="Liu B."/>
            <person name="Hao Y."/>
            <person name="Liao X.Y."/>
            <person name="Jiang Y.T."/>
            <person name="Sun W.H."/>
            <person name="Chen J."/>
            <person name="Chen Y.Q."/>
            <person name="Ai Y."/>
            <person name="Zhai J.W."/>
            <person name="Wu S.S."/>
            <person name="Zhou Z."/>
            <person name="Hsiao Y.Y."/>
            <person name="Wu W.L."/>
            <person name="Chen Y.Y."/>
            <person name="Lin Y.F."/>
            <person name="Hsu J.L."/>
            <person name="Li C.Y."/>
            <person name="Wang Z.W."/>
            <person name="Zhao X."/>
            <person name="Zhong W.Y."/>
            <person name="Ma X.K."/>
            <person name="Ma L."/>
            <person name="Huang J."/>
            <person name="Chen G.Z."/>
            <person name="Huang M.Z."/>
            <person name="Huang L."/>
            <person name="Peng D.H."/>
            <person name="Luo Y.B."/>
            <person name="Zou S.Q."/>
            <person name="Chen S.P."/>
            <person name="Lan S."/>
            <person name="Tsai W.C."/>
            <person name="Van de Peer Y."/>
            <person name="Liu Z.J."/>
        </authorList>
    </citation>
    <scope>NUCLEOTIDE SEQUENCE [LARGE SCALE GENOMIC DNA]</scope>
    <source>
        <strain evidence="1">Lor288</strain>
    </source>
</reference>
<dbReference type="InterPro" id="IPR029063">
    <property type="entry name" value="SAM-dependent_MTases_sf"/>
</dbReference>
<dbReference type="CDD" id="cd02440">
    <property type="entry name" value="AdoMet_MTases"/>
    <property type="match status" value="1"/>
</dbReference>
<organism evidence="1 2">
    <name type="scientific">Platanthera guangdongensis</name>
    <dbReference type="NCBI Taxonomy" id="2320717"/>
    <lineage>
        <taxon>Eukaryota</taxon>
        <taxon>Viridiplantae</taxon>
        <taxon>Streptophyta</taxon>
        <taxon>Embryophyta</taxon>
        <taxon>Tracheophyta</taxon>
        <taxon>Spermatophyta</taxon>
        <taxon>Magnoliopsida</taxon>
        <taxon>Liliopsida</taxon>
        <taxon>Asparagales</taxon>
        <taxon>Orchidaceae</taxon>
        <taxon>Orchidoideae</taxon>
        <taxon>Orchideae</taxon>
        <taxon>Orchidinae</taxon>
        <taxon>Platanthera</taxon>
    </lineage>
</organism>
<dbReference type="Pfam" id="PF06325">
    <property type="entry name" value="PrmA"/>
    <property type="match status" value="1"/>
</dbReference>
<evidence type="ECO:0000313" key="1">
    <source>
        <dbReference type="EMBL" id="KAK8961772.1"/>
    </source>
</evidence>
<name>A0ABR2MC62_9ASPA</name>
<dbReference type="Gene3D" id="3.40.50.150">
    <property type="entry name" value="Vaccinia Virus protein VP39"/>
    <property type="match status" value="1"/>
</dbReference>